<gene>
    <name evidence="1" type="ORF">Pan97_23800</name>
</gene>
<evidence type="ECO:0000313" key="2">
    <source>
        <dbReference type="Proteomes" id="UP000318626"/>
    </source>
</evidence>
<accession>A0A518C821</accession>
<dbReference type="EMBL" id="CP036289">
    <property type="protein sequence ID" value="QDU75350.1"/>
    <property type="molecule type" value="Genomic_DNA"/>
</dbReference>
<proteinExistence type="predicted"/>
<reference evidence="2" key="1">
    <citation type="submission" date="2019-02" db="EMBL/GenBank/DDBJ databases">
        <title>Deep-cultivation of Planctomycetes and their phenomic and genomic characterization uncovers novel biology.</title>
        <authorList>
            <person name="Wiegand S."/>
            <person name="Jogler M."/>
            <person name="Boedeker C."/>
            <person name="Pinto D."/>
            <person name="Vollmers J."/>
            <person name="Rivas-Marin E."/>
            <person name="Kohn T."/>
            <person name="Peeters S.H."/>
            <person name="Heuer A."/>
            <person name="Rast P."/>
            <person name="Oberbeckmann S."/>
            <person name="Bunk B."/>
            <person name="Jeske O."/>
            <person name="Meyerdierks A."/>
            <person name="Storesund J.E."/>
            <person name="Kallscheuer N."/>
            <person name="Luecker S."/>
            <person name="Lage O.M."/>
            <person name="Pohl T."/>
            <person name="Merkel B.J."/>
            <person name="Hornburger P."/>
            <person name="Mueller R.-W."/>
            <person name="Bruemmer F."/>
            <person name="Labrenz M."/>
            <person name="Spormann A.M."/>
            <person name="Op den Camp H."/>
            <person name="Overmann J."/>
            <person name="Amann R."/>
            <person name="Jetten M.S.M."/>
            <person name="Mascher T."/>
            <person name="Medema M.H."/>
            <person name="Devos D.P."/>
            <person name="Kaster A.-K."/>
            <person name="Ovreas L."/>
            <person name="Rohde M."/>
            <person name="Galperin M.Y."/>
            <person name="Jogler C."/>
        </authorList>
    </citation>
    <scope>NUCLEOTIDE SEQUENCE [LARGE SCALE GENOMIC DNA]</scope>
    <source>
        <strain evidence="2">Pan97</strain>
    </source>
</reference>
<organism evidence="1 2">
    <name type="scientific">Bremerella volcania</name>
    <dbReference type="NCBI Taxonomy" id="2527984"/>
    <lineage>
        <taxon>Bacteria</taxon>
        <taxon>Pseudomonadati</taxon>
        <taxon>Planctomycetota</taxon>
        <taxon>Planctomycetia</taxon>
        <taxon>Pirellulales</taxon>
        <taxon>Pirellulaceae</taxon>
        <taxon>Bremerella</taxon>
    </lineage>
</organism>
<dbReference type="KEGG" id="bvo:Pan97_23800"/>
<evidence type="ECO:0000313" key="1">
    <source>
        <dbReference type="EMBL" id="QDU75350.1"/>
    </source>
</evidence>
<protein>
    <submittedName>
        <fullName evidence="1">Uncharacterized protein</fullName>
    </submittedName>
</protein>
<dbReference type="Proteomes" id="UP000318626">
    <property type="component" value="Chromosome"/>
</dbReference>
<sequence>MSTYVPPSREEMVGRFWMDVRTRLTKVFELSEERADMGIGRYRYETELREIGDAVYNQGVELTADIVNDVILNGRPRDMSWQRESF</sequence>
<keyword evidence="2" id="KW-1185">Reference proteome</keyword>
<dbReference type="AlphaFoldDB" id="A0A518C821"/>
<dbReference type="RefSeq" id="WP_144972654.1">
    <property type="nucleotide sequence ID" value="NZ_CP036289.1"/>
</dbReference>
<dbReference type="OrthoDB" id="9938754at2"/>
<name>A0A518C821_9BACT</name>